<dbReference type="PANTHER" id="PTHR28071">
    <property type="entry name" value="REDOX PROTEIN FMP46, MITOCHONDRIAL-RELATED"/>
    <property type="match status" value="1"/>
</dbReference>
<keyword evidence="4" id="KW-0809">Transit peptide</keyword>
<dbReference type="PANTHER" id="PTHR28071:SF1">
    <property type="entry name" value="REDOX PROTEIN FMP46, MITOCHONDRIAL-RELATED"/>
    <property type="match status" value="1"/>
</dbReference>
<comment type="similarity">
    <text evidence="3">Belongs to the FMP46 family.</text>
</comment>
<comment type="caution">
    <text evidence="7">The sequence shown here is derived from an EMBL/GenBank/DDBJ whole genome shotgun (WGS) entry which is preliminary data.</text>
</comment>
<evidence type="ECO:0000256" key="3">
    <source>
        <dbReference type="ARBA" id="ARBA00009734"/>
    </source>
</evidence>
<evidence type="ECO:0000256" key="5">
    <source>
        <dbReference type="ARBA" id="ARBA00023002"/>
    </source>
</evidence>
<dbReference type="Gene3D" id="3.40.30.10">
    <property type="entry name" value="Glutaredoxin"/>
    <property type="match status" value="1"/>
</dbReference>
<evidence type="ECO:0008006" key="9">
    <source>
        <dbReference type="Google" id="ProtNLM"/>
    </source>
</evidence>
<dbReference type="InterPro" id="IPR036249">
    <property type="entry name" value="Thioredoxin-like_sf"/>
</dbReference>
<comment type="function">
    <text evidence="1">Putative mitochondrial redox protein which could be involved in the reduction of small toxic molecules.</text>
</comment>
<dbReference type="GO" id="GO:0016491">
    <property type="term" value="F:oxidoreductase activity"/>
    <property type="evidence" value="ECO:0007669"/>
    <property type="project" value="UniProtKB-KW"/>
</dbReference>
<proteinExistence type="inferred from homology"/>
<evidence type="ECO:0000313" key="8">
    <source>
        <dbReference type="Proteomes" id="UP000285405"/>
    </source>
</evidence>
<gene>
    <name evidence="7" type="ORF">GcC1_216011</name>
</gene>
<evidence type="ECO:0000256" key="4">
    <source>
        <dbReference type="ARBA" id="ARBA00022946"/>
    </source>
</evidence>
<evidence type="ECO:0000313" key="7">
    <source>
        <dbReference type="EMBL" id="RKF53967.1"/>
    </source>
</evidence>
<organism evidence="7 8">
    <name type="scientific">Golovinomyces cichoracearum</name>
    <dbReference type="NCBI Taxonomy" id="62708"/>
    <lineage>
        <taxon>Eukaryota</taxon>
        <taxon>Fungi</taxon>
        <taxon>Dikarya</taxon>
        <taxon>Ascomycota</taxon>
        <taxon>Pezizomycotina</taxon>
        <taxon>Leotiomycetes</taxon>
        <taxon>Erysiphales</taxon>
        <taxon>Erysiphaceae</taxon>
        <taxon>Golovinomyces</taxon>
    </lineage>
</organism>
<dbReference type="Pfam" id="PF07955">
    <property type="entry name" value="DUF1687"/>
    <property type="match status" value="1"/>
</dbReference>
<evidence type="ECO:0000256" key="6">
    <source>
        <dbReference type="ARBA" id="ARBA00023128"/>
    </source>
</evidence>
<keyword evidence="5" id="KW-0560">Oxidoreductase</keyword>
<dbReference type="Proteomes" id="UP000285405">
    <property type="component" value="Unassembled WGS sequence"/>
</dbReference>
<dbReference type="InterPro" id="IPR012882">
    <property type="entry name" value="Fmp46"/>
</dbReference>
<dbReference type="SUPFAM" id="SSF52833">
    <property type="entry name" value="Thioredoxin-like"/>
    <property type="match status" value="1"/>
</dbReference>
<dbReference type="AlphaFoldDB" id="A0A420H958"/>
<name>A0A420H958_9PEZI</name>
<comment type="subcellular location">
    <subcellularLocation>
        <location evidence="2">Mitochondrion</location>
    </subcellularLocation>
</comment>
<evidence type="ECO:0000256" key="1">
    <source>
        <dbReference type="ARBA" id="ARBA00002963"/>
    </source>
</evidence>
<keyword evidence="6" id="KW-0496">Mitochondrion</keyword>
<accession>A0A420H958</accession>
<dbReference type="EMBL" id="MCBR01021630">
    <property type="protein sequence ID" value="RKF53967.1"/>
    <property type="molecule type" value="Genomic_DNA"/>
</dbReference>
<dbReference type="GO" id="GO:0005739">
    <property type="term" value="C:mitochondrion"/>
    <property type="evidence" value="ECO:0007669"/>
    <property type="project" value="UniProtKB-SubCell"/>
</dbReference>
<evidence type="ECO:0000256" key="2">
    <source>
        <dbReference type="ARBA" id="ARBA00004173"/>
    </source>
</evidence>
<reference evidence="7 8" key="1">
    <citation type="journal article" date="2018" name="BMC Genomics">
        <title>Comparative genome analyses reveal sequence features reflecting distinct modes of host-adaptation between dicot and monocot powdery mildew.</title>
        <authorList>
            <person name="Wu Y."/>
            <person name="Ma X."/>
            <person name="Pan Z."/>
            <person name="Kale S.D."/>
            <person name="Song Y."/>
            <person name="King H."/>
            <person name="Zhang Q."/>
            <person name="Presley C."/>
            <person name="Deng X."/>
            <person name="Wei C.I."/>
            <person name="Xiao S."/>
        </authorList>
    </citation>
    <scope>NUCLEOTIDE SEQUENCE [LARGE SCALE GENOMIC DNA]</scope>
    <source>
        <strain evidence="7">UCSC1</strain>
    </source>
</reference>
<protein>
    <recommendedName>
        <fullName evidence="9">Duf1687 domain containing protein</fullName>
    </recommendedName>
</protein>
<sequence>MPLFHKTLDVITLFHKASSPASRNVYAILKRASEKSCSASSQSSRVPRGEFELEITEELPTRYQLKSILEYAGAPNTSKIVKSAKDEKEAWKMIEAIPENFQRPLIVDWARGRVTSQTNESDILKMIYSEHKT</sequence>